<dbReference type="EMBL" id="JPRF03000020">
    <property type="protein sequence ID" value="OEV37488.1"/>
    <property type="molecule type" value="Genomic_DNA"/>
</dbReference>
<organism evidence="2 3">
    <name type="scientific">Kitasatospora aureofaciens</name>
    <name type="common">Streptomyces aureofaciens</name>
    <dbReference type="NCBI Taxonomy" id="1894"/>
    <lineage>
        <taxon>Bacteria</taxon>
        <taxon>Bacillati</taxon>
        <taxon>Actinomycetota</taxon>
        <taxon>Actinomycetes</taxon>
        <taxon>Kitasatosporales</taxon>
        <taxon>Streptomycetaceae</taxon>
        <taxon>Kitasatospora</taxon>
    </lineage>
</organism>
<reference evidence="3" key="4">
    <citation type="submission" date="2016-08" db="EMBL/GenBank/DDBJ databases">
        <title>Sequencing, assembly and comparative genomics of S. aureofaciens ATCC 10762.</title>
        <authorList>
            <person name="Gradnigo J.S."/>
            <person name="Johnson N."/>
            <person name="Somerville G.A."/>
        </authorList>
    </citation>
    <scope>NUCLEOTIDE SEQUENCE [LARGE SCALE GENOMIC DNA]</scope>
    <source>
        <strain evidence="3">ATCC 10762 / DSM 40127 / CCM 3239 / JCM 4008 / LMG 5968 / NBRC 12843 / NCIMB 8234 / A-377</strain>
    </source>
</reference>
<proteinExistence type="predicted"/>
<reference evidence="2" key="3">
    <citation type="submission" date="2016-08" db="EMBL/GenBank/DDBJ databases">
        <title>Sequencing, Assembly and Comparative Genomics of S. aureofaciens ATCC 10762.</title>
        <authorList>
            <person name="Gradnigo J.S."/>
            <person name="Johnson N."/>
            <person name="Somerville G.A."/>
        </authorList>
    </citation>
    <scope>NUCLEOTIDE SEQUENCE [LARGE SCALE GENOMIC DNA]</scope>
    <source>
        <strain evidence="2">ATCC 10762</strain>
    </source>
</reference>
<dbReference type="Proteomes" id="UP000610124">
    <property type="component" value="Unassembled WGS sequence"/>
</dbReference>
<reference evidence="1" key="1">
    <citation type="journal article" date="2014" name="Int. J. Syst. Evol. Microbiol.">
        <title>Complete genome sequence of Corynebacterium casei LMG S-19264T (=DSM 44701T), isolated from a smear-ripened cheese.</title>
        <authorList>
            <consortium name="US DOE Joint Genome Institute (JGI-PGF)"/>
            <person name="Walter F."/>
            <person name="Albersmeier A."/>
            <person name="Kalinowski J."/>
            <person name="Ruckert C."/>
        </authorList>
    </citation>
    <scope>NUCLEOTIDE SEQUENCE</scope>
    <source>
        <strain evidence="1">JCM 4434</strain>
    </source>
</reference>
<comment type="caution">
    <text evidence="2">The sequence shown here is derived from an EMBL/GenBank/DDBJ whole genome shotgun (WGS) entry which is preliminary data.</text>
</comment>
<sequence length="132" mass="14244">MEGSYKLLRQTSRWARFARVTVSGETSAEPAVQVGADVFGWRVRSYGPTVGAVQVGDEQFRAEALDGVRYALARLPEESRGLSVSVVEIVTSPVDTSPGDVKFAAAHAVWAMVGRQPGRQPWIDADGVPVFP</sequence>
<dbReference type="KEGG" id="kau:B6264_09280"/>
<dbReference type="GeneID" id="97486915"/>
<gene>
    <name evidence="1" type="ORF">GCM10010502_38660</name>
    <name evidence="2" type="ORF">HS99_0026075</name>
</gene>
<reference evidence="2 3" key="2">
    <citation type="submission" date="2014-07" db="EMBL/GenBank/DDBJ databases">
        <authorList>
            <person name="Zhang J.E."/>
            <person name="Yang H."/>
            <person name="Guo J."/>
            <person name="Deng Z."/>
            <person name="Luo H."/>
            <person name="Luo M."/>
            <person name="Zhao B."/>
        </authorList>
    </citation>
    <scope>NUCLEOTIDE SEQUENCE [LARGE SCALE GENOMIC DNA]</scope>
    <source>
        <strain evidence="2">ATCC 10762</strain>
        <strain evidence="3">ATCC 10762 / DSM 40127 / CCM 3239 / JCM 4008 / LMG 5968 / NBRC 12843 / NCIMB 8234 / A-377</strain>
    </source>
</reference>
<keyword evidence="3" id="KW-1185">Reference proteome</keyword>
<dbReference type="OrthoDB" id="3396571at2"/>
<dbReference type="EMBL" id="BMUB01000008">
    <property type="protein sequence ID" value="GGU82877.1"/>
    <property type="molecule type" value="Genomic_DNA"/>
</dbReference>
<accession>A0A8H9HSJ6</accession>
<reference evidence="1" key="5">
    <citation type="submission" date="2020-09" db="EMBL/GenBank/DDBJ databases">
        <authorList>
            <person name="Sun Q."/>
            <person name="Ohkuma M."/>
        </authorList>
    </citation>
    <scope>NUCLEOTIDE SEQUENCE</scope>
    <source>
        <strain evidence="1">JCM 4434</strain>
    </source>
</reference>
<name>A0A1E7N9Z4_KITAU</name>
<dbReference type="Proteomes" id="UP000037395">
    <property type="component" value="Unassembled WGS sequence"/>
</dbReference>
<dbReference type="RefSeq" id="WP_050366630.1">
    <property type="nucleotide sequence ID" value="NZ_BMUB01000008.1"/>
</dbReference>
<evidence type="ECO:0000313" key="1">
    <source>
        <dbReference type="EMBL" id="GGU82877.1"/>
    </source>
</evidence>
<accession>A0A1E7N9Z4</accession>
<evidence type="ECO:0000313" key="3">
    <source>
        <dbReference type="Proteomes" id="UP000037395"/>
    </source>
</evidence>
<dbReference type="AlphaFoldDB" id="A0A1E7N9Z4"/>
<evidence type="ECO:0000313" key="2">
    <source>
        <dbReference type="EMBL" id="OEV37488.1"/>
    </source>
</evidence>
<protein>
    <submittedName>
        <fullName evidence="2">Uncharacterized protein</fullName>
    </submittedName>
</protein>